<feature type="transmembrane region" description="Helical" evidence="2">
    <location>
        <begin position="538"/>
        <end position="564"/>
    </location>
</feature>
<evidence type="ECO:0000313" key="3">
    <source>
        <dbReference type="EMBL" id="ODQ63521.1"/>
    </source>
</evidence>
<feature type="compositionally biased region" description="Acidic residues" evidence="1">
    <location>
        <begin position="94"/>
        <end position="107"/>
    </location>
</feature>
<dbReference type="InterPro" id="IPR024338">
    <property type="entry name" value="MID1/Yam8"/>
</dbReference>
<organism evidence="3 4">
    <name type="scientific">Nadsonia fulvescens var. elongata DSM 6958</name>
    <dbReference type="NCBI Taxonomy" id="857566"/>
    <lineage>
        <taxon>Eukaryota</taxon>
        <taxon>Fungi</taxon>
        <taxon>Dikarya</taxon>
        <taxon>Ascomycota</taxon>
        <taxon>Saccharomycotina</taxon>
        <taxon>Dipodascomycetes</taxon>
        <taxon>Dipodascales</taxon>
        <taxon>Dipodascales incertae sedis</taxon>
        <taxon>Nadsonia</taxon>
    </lineage>
</organism>
<protein>
    <recommendedName>
        <fullName evidence="5">FZ domain-containing protein</fullName>
    </recommendedName>
</protein>
<dbReference type="PANTHER" id="PTHR39142:SF1">
    <property type="entry name" value="AEL197CP"/>
    <property type="match status" value="1"/>
</dbReference>
<dbReference type="PANTHER" id="PTHR39142">
    <property type="entry name" value="MID1P"/>
    <property type="match status" value="1"/>
</dbReference>
<dbReference type="GO" id="GO:0098703">
    <property type="term" value="P:calcium ion import across plasma membrane"/>
    <property type="evidence" value="ECO:0007669"/>
    <property type="project" value="InterPro"/>
</dbReference>
<dbReference type="EMBL" id="KV454414">
    <property type="protein sequence ID" value="ODQ63521.1"/>
    <property type="molecule type" value="Genomic_DNA"/>
</dbReference>
<feature type="compositionally biased region" description="Polar residues" evidence="1">
    <location>
        <begin position="83"/>
        <end position="93"/>
    </location>
</feature>
<dbReference type="InterPro" id="IPR036790">
    <property type="entry name" value="Frizzled_dom_sf"/>
</dbReference>
<dbReference type="Pfam" id="PF12929">
    <property type="entry name" value="Mid1"/>
    <property type="match status" value="1"/>
</dbReference>
<evidence type="ECO:0000256" key="1">
    <source>
        <dbReference type="SAM" id="MobiDB-lite"/>
    </source>
</evidence>
<feature type="region of interest" description="Disordered" evidence="1">
    <location>
        <begin position="83"/>
        <end position="116"/>
    </location>
</feature>
<dbReference type="AlphaFoldDB" id="A0A1E3PDQ9"/>
<name>A0A1E3PDQ9_9ASCO</name>
<reference evidence="3 4" key="1">
    <citation type="journal article" date="2016" name="Proc. Natl. Acad. Sci. U.S.A.">
        <title>Comparative genomics of biotechnologically important yeasts.</title>
        <authorList>
            <person name="Riley R."/>
            <person name="Haridas S."/>
            <person name="Wolfe K.H."/>
            <person name="Lopes M.R."/>
            <person name="Hittinger C.T."/>
            <person name="Goeker M."/>
            <person name="Salamov A.A."/>
            <person name="Wisecaver J.H."/>
            <person name="Long T.M."/>
            <person name="Calvey C.H."/>
            <person name="Aerts A.L."/>
            <person name="Barry K.W."/>
            <person name="Choi C."/>
            <person name="Clum A."/>
            <person name="Coughlan A.Y."/>
            <person name="Deshpande S."/>
            <person name="Douglass A.P."/>
            <person name="Hanson S.J."/>
            <person name="Klenk H.-P."/>
            <person name="LaButti K.M."/>
            <person name="Lapidus A."/>
            <person name="Lindquist E.A."/>
            <person name="Lipzen A.M."/>
            <person name="Meier-Kolthoff J.P."/>
            <person name="Ohm R.A."/>
            <person name="Otillar R.P."/>
            <person name="Pangilinan J.L."/>
            <person name="Peng Y."/>
            <person name="Rokas A."/>
            <person name="Rosa C.A."/>
            <person name="Scheuner C."/>
            <person name="Sibirny A.A."/>
            <person name="Slot J.C."/>
            <person name="Stielow J.B."/>
            <person name="Sun H."/>
            <person name="Kurtzman C.P."/>
            <person name="Blackwell M."/>
            <person name="Grigoriev I.V."/>
            <person name="Jeffries T.W."/>
        </authorList>
    </citation>
    <scope>NUCLEOTIDE SEQUENCE [LARGE SCALE GENOMIC DNA]</scope>
    <source>
        <strain evidence="3 4">DSM 6958</strain>
    </source>
</reference>
<evidence type="ECO:0000313" key="4">
    <source>
        <dbReference type="Proteomes" id="UP000095009"/>
    </source>
</evidence>
<proteinExistence type="predicted"/>
<evidence type="ECO:0008006" key="5">
    <source>
        <dbReference type="Google" id="ProtNLM"/>
    </source>
</evidence>
<evidence type="ECO:0000256" key="2">
    <source>
        <dbReference type="SAM" id="Phobius"/>
    </source>
</evidence>
<feature type="compositionally biased region" description="Polar residues" evidence="1">
    <location>
        <begin position="24"/>
        <end position="34"/>
    </location>
</feature>
<sequence length="565" mass="61622">MERLEILMDLHYAGLEPRDKESESSSPGVLTDGTSTPIARTFSVSLATVTPLTNGVPLRYLISNGDTRYYVLKITSKDFNTNNGTATNIVSDNDSYEGNDNGDDSDYRDDGNPTNSNQVFITANTCQLPTNNEGEKLALNYASSLENLINNINVTRSELYKGFGNITVDVTSNDLPMSVYVGVSATSQNSNTEAVASSSETDSTDQWTFDLGVSTRAPLHSYTLRPNLYLIDADFGHALLITGNLTNSQSAVPGFNETDNYEHLNNKTRIYDIYLYPVGHNLDDLAHSYCAISTQGALLNTDNTDVTVTRRGLGHLPKQQFFVSGLNRSTSYHAILTLPDNQSSTSVTGGAVYAAMNFTTQADSNCQLVFNLDFCTEVAYAVPGNASVFSSQQLTQIYDGMAAALFANFTKSQQFISCHASNDSRFSGLKTCEDCSDSYKQWLCTTTIPRCQDWSNESPFLGPRLPGFSRNPLIDSLIKPGPYREILPCVDLCYSIMQSCDSQFGFQCPKEGSAGMLKSYGTRSTDGDITCNYLGAVYFLSAASSTPVLTSAVVLTVITMVMMFL</sequence>
<feature type="region of interest" description="Disordered" evidence="1">
    <location>
        <begin position="15"/>
        <end position="34"/>
    </location>
</feature>
<dbReference type="Proteomes" id="UP000095009">
    <property type="component" value="Unassembled WGS sequence"/>
</dbReference>
<dbReference type="Gene3D" id="1.10.2000.10">
    <property type="entry name" value="Frizzled cysteine-rich domain"/>
    <property type="match status" value="1"/>
</dbReference>
<gene>
    <name evidence="3" type="ORF">NADFUDRAFT_47907</name>
</gene>
<accession>A0A1E3PDQ9</accession>
<keyword evidence="2" id="KW-0812">Transmembrane</keyword>
<dbReference type="STRING" id="857566.A0A1E3PDQ9"/>
<dbReference type="OrthoDB" id="5405745at2759"/>
<keyword evidence="2" id="KW-0472">Membrane</keyword>
<keyword evidence="4" id="KW-1185">Reference proteome</keyword>
<dbReference type="GO" id="GO:0005262">
    <property type="term" value="F:calcium channel activity"/>
    <property type="evidence" value="ECO:0007669"/>
    <property type="project" value="InterPro"/>
</dbReference>
<keyword evidence="2" id="KW-1133">Transmembrane helix</keyword>